<evidence type="ECO:0000256" key="7">
    <source>
        <dbReference type="ARBA" id="ARBA00023242"/>
    </source>
</evidence>
<dbReference type="InterPro" id="IPR050777">
    <property type="entry name" value="SET2_Histone-Lys_MeTrsfase"/>
</dbReference>
<dbReference type="PROSITE" id="PS51215">
    <property type="entry name" value="AWS"/>
    <property type="match status" value="1"/>
</dbReference>
<dbReference type="InterPro" id="IPR046341">
    <property type="entry name" value="SET_dom_sf"/>
</dbReference>
<organism evidence="12 13">
    <name type="scientific">Trichodelitschia bisporula</name>
    <dbReference type="NCBI Taxonomy" id="703511"/>
    <lineage>
        <taxon>Eukaryota</taxon>
        <taxon>Fungi</taxon>
        <taxon>Dikarya</taxon>
        <taxon>Ascomycota</taxon>
        <taxon>Pezizomycotina</taxon>
        <taxon>Dothideomycetes</taxon>
        <taxon>Dothideomycetes incertae sedis</taxon>
        <taxon>Phaeotrichales</taxon>
        <taxon>Phaeotrichaceae</taxon>
        <taxon>Trichodelitschia</taxon>
    </lineage>
</organism>
<feature type="domain" description="AWS" evidence="11">
    <location>
        <begin position="443"/>
        <end position="488"/>
    </location>
</feature>
<dbReference type="GO" id="GO:0042054">
    <property type="term" value="F:histone methyltransferase activity"/>
    <property type="evidence" value="ECO:0007669"/>
    <property type="project" value="InterPro"/>
</dbReference>
<dbReference type="Proteomes" id="UP000799640">
    <property type="component" value="Unassembled WGS sequence"/>
</dbReference>
<evidence type="ECO:0000256" key="4">
    <source>
        <dbReference type="ARBA" id="ARBA00022603"/>
    </source>
</evidence>
<dbReference type="InterPro" id="IPR006560">
    <property type="entry name" value="AWS_dom"/>
</dbReference>
<feature type="compositionally biased region" description="Low complexity" evidence="8">
    <location>
        <begin position="37"/>
        <end position="48"/>
    </location>
</feature>
<dbReference type="GO" id="GO:0005694">
    <property type="term" value="C:chromosome"/>
    <property type="evidence" value="ECO:0007669"/>
    <property type="project" value="UniProtKB-SubCell"/>
</dbReference>
<keyword evidence="6" id="KW-0949">S-adenosyl-L-methionine</keyword>
<evidence type="ECO:0000259" key="9">
    <source>
        <dbReference type="PROSITE" id="PS50280"/>
    </source>
</evidence>
<dbReference type="GO" id="GO:0005634">
    <property type="term" value="C:nucleus"/>
    <property type="evidence" value="ECO:0007669"/>
    <property type="project" value="UniProtKB-SubCell"/>
</dbReference>
<reference evidence="12" key="1">
    <citation type="journal article" date="2020" name="Stud. Mycol.">
        <title>101 Dothideomycetes genomes: a test case for predicting lifestyles and emergence of pathogens.</title>
        <authorList>
            <person name="Haridas S."/>
            <person name="Albert R."/>
            <person name="Binder M."/>
            <person name="Bloem J."/>
            <person name="Labutti K."/>
            <person name="Salamov A."/>
            <person name="Andreopoulos B."/>
            <person name="Baker S."/>
            <person name="Barry K."/>
            <person name="Bills G."/>
            <person name="Bluhm B."/>
            <person name="Cannon C."/>
            <person name="Castanera R."/>
            <person name="Culley D."/>
            <person name="Daum C."/>
            <person name="Ezra D."/>
            <person name="Gonzalez J."/>
            <person name="Henrissat B."/>
            <person name="Kuo A."/>
            <person name="Liang C."/>
            <person name="Lipzen A."/>
            <person name="Lutzoni F."/>
            <person name="Magnuson J."/>
            <person name="Mondo S."/>
            <person name="Nolan M."/>
            <person name="Ohm R."/>
            <person name="Pangilinan J."/>
            <person name="Park H.-J."/>
            <person name="Ramirez L."/>
            <person name="Alfaro M."/>
            <person name="Sun H."/>
            <person name="Tritt A."/>
            <person name="Yoshinaga Y."/>
            <person name="Zwiers L.-H."/>
            <person name="Turgeon B."/>
            <person name="Goodwin S."/>
            <person name="Spatafora J."/>
            <person name="Crous P."/>
            <person name="Grigoriev I."/>
        </authorList>
    </citation>
    <scope>NUCLEOTIDE SEQUENCE</scope>
    <source>
        <strain evidence="12">CBS 262.69</strain>
    </source>
</reference>
<feature type="region of interest" description="Disordered" evidence="8">
    <location>
        <begin position="178"/>
        <end position="269"/>
    </location>
</feature>
<keyword evidence="3" id="KW-0158">Chromosome</keyword>
<dbReference type="SUPFAM" id="SSF82199">
    <property type="entry name" value="SET domain"/>
    <property type="match status" value="1"/>
</dbReference>
<dbReference type="InterPro" id="IPR003616">
    <property type="entry name" value="Post-SET_dom"/>
</dbReference>
<evidence type="ECO:0000256" key="6">
    <source>
        <dbReference type="ARBA" id="ARBA00022691"/>
    </source>
</evidence>
<evidence type="ECO:0000259" key="11">
    <source>
        <dbReference type="PROSITE" id="PS51215"/>
    </source>
</evidence>
<feature type="compositionally biased region" description="Low complexity" evidence="8">
    <location>
        <begin position="99"/>
        <end position="117"/>
    </location>
</feature>
<feature type="compositionally biased region" description="Basic and acidic residues" evidence="8">
    <location>
        <begin position="740"/>
        <end position="751"/>
    </location>
</feature>
<accession>A0A6G1HN73</accession>
<keyword evidence="5" id="KW-0808">Transferase</keyword>
<feature type="domain" description="Post-SET" evidence="10">
    <location>
        <begin position="634"/>
        <end position="650"/>
    </location>
</feature>
<keyword evidence="13" id="KW-1185">Reference proteome</keyword>
<dbReference type="InterPro" id="IPR001214">
    <property type="entry name" value="SET_dom"/>
</dbReference>
<feature type="compositionally biased region" description="Basic residues" evidence="8">
    <location>
        <begin position="197"/>
        <end position="209"/>
    </location>
</feature>
<sequence length="852" mass="94089">MVRTRQTGRDRRRRSSESLSSVNSNINVETARHESAEAAVAKSFSSAKKNAKLSRVESPSGPITTPALKTGDTMPPPPSPLGRPVGPIVDPAPGAGHPSGRWSSTTATGTRSSAAVSETPPTSLASDEVRRSRRNRNSVTTYNDSVLAGTAVHTRRDYIARRSLTSLPDGRLSLDADEKSCVHDESVPQSPVGPPPKKLKKTPVTKKAAKAPVRPVQELEADATPAAEEEMDDTPAEDNDKAMIDAVETSSAENSSMLEEDAPPEPPRVLRKRAPATYNIVQTVRQARAQKPLWIDFLERRDANRFSENGRDLHLAVEIEAKFRMEQKQAMEDQKDCSWPRRVLLKHGLYLPMAAEPPVVQPSVQSRLPKAEKAAYEAYVNEPAPLWSYPIFKGAEILKTQRDYKLPRDILYPLPEPQGPKWKVMVKNRYIGDAHHIVQKDTLPPSTCRCADACGDDCINRHMQYECDETNCRLDPEDCTNRQFTSLGNRANGRLWHRIPDVTRPNLYEEGVEVVETKDRGHGVRAMRSFRPNQIIVEYVGEVITQDEADRRMEEVYSDQNDFYLMTFHDNLIIDATKGSIARFVNHSCDPNCRVEKWIVGGTPRMALFAGSRGIEVGEELTYDYNFTPYSDDNVQTCRCGAANCRGILGPKPASRRAAVDKSPSPVGLISKAKRTLKRAFGASDTNASDAKRRKTIDNGSLVAKGKRALGLTAAVEPEDPGKQAQQAQSRADRMKKRLSTADDGGKETVGKRVSRRHTATFPVSSISSRHRAMSRSPAFRKPLRTYKARANISKGGRSRTPLSSVRAPGSRKAPVSVDRGRAKAEAGRAAASVADSDTPTARRMQRRKSAR</sequence>
<evidence type="ECO:0000313" key="12">
    <source>
        <dbReference type="EMBL" id="KAF2397351.1"/>
    </source>
</evidence>
<feature type="compositionally biased region" description="Acidic residues" evidence="8">
    <location>
        <begin position="227"/>
        <end position="237"/>
    </location>
</feature>
<dbReference type="PROSITE" id="PS50868">
    <property type="entry name" value="POST_SET"/>
    <property type="match status" value="1"/>
</dbReference>
<evidence type="ECO:0000313" key="13">
    <source>
        <dbReference type="Proteomes" id="UP000799640"/>
    </source>
</evidence>
<dbReference type="EMBL" id="ML996703">
    <property type="protein sequence ID" value="KAF2397351.1"/>
    <property type="molecule type" value="Genomic_DNA"/>
</dbReference>
<evidence type="ECO:0000256" key="2">
    <source>
        <dbReference type="ARBA" id="ARBA00004286"/>
    </source>
</evidence>
<evidence type="ECO:0000256" key="1">
    <source>
        <dbReference type="ARBA" id="ARBA00004123"/>
    </source>
</evidence>
<dbReference type="SMART" id="SM00508">
    <property type="entry name" value="PostSET"/>
    <property type="match status" value="1"/>
</dbReference>
<protein>
    <submittedName>
        <fullName evidence="12">SET domain-containing protein</fullName>
    </submittedName>
</protein>
<gene>
    <name evidence="12" type="ORF">EJ06DRAFT_523835</name>
</gene>
<dbReference type="OrthoDB" id="422362at2759"/>
<evidence type="ECO:0000256" key="8">
    <source>
        <dbReference type="SAM" id="MobiDB-lite"/>
    </source>
</evidence>
<evidence type="ECO:0000259" key="10">
    <source>
        <dbReference type="PROSITE" id="PS50868"/>
    </source>
</evidence>
<dbReference type="Pfam" id="PF17907">
    <property type="entry name" value="AWS"/>
    <property type="match status" value="1"/>
</dbReference>
<keyword evidence="7" id="KW-0539">Nucleus</keyword>
<dbReference type="GO" id="GO:0032259">
    <property type="term" value="P:methylation"/>
    <property type="evidence" value="ECO:0007669"/>
    <property type="project" value="UniProtKB-KW"/>
</dbReference>
<feature type="compositionally biased region" description="Low complexity" evidence="8">
    <location>
        <begin position="828"/>
        <end position="838"/>
    </location>
</feature>
<feature type="domain" description="SET" evidence="9">
    <location>
        <begin position="510"/>
        <end position="626"/>
    </location>
</feature>
<comment type="subcellular location">
    <subcellularLocation>
        <location evidence="2">Chromosome</location>
    </subcellularLocation>
    <subcellularLocation>
        <location evidence="1">Nucleus</location>
    </subcellularLocation>
</comment>
<dbReference type="PANTHER" id="PTHR22884">
    <property type="entry name" value="SET DOMAIN PROTEINS"/>
    <property type="match status" value="1"/>
</dbReference>
<proteinExistence type="predicted"/>
<keyword evidence="4" id="KW-0489">Methyltransferase</keyword>
<dbReference type="Pfam" id="PF00856">
    <property type="entry name" value="SET"/>
    <property type="match status" value="1"/>
</dbReference>
<evidence type="ECO:0000256" key="5">
    <source>
        <dbReference type="ARBA" id="ARBA00022679"/>
    </source>
</evidence>
<dbReference type="AlphaFoldDB" id="A0A6G1HN73"/>
<dbReference type="Gene3D" id="2.170.270.10">
    <property type="entry name" value="SET domain"/>
    <property type="match status" value="1"/>
</dbReference>
<feature type="region of interest" description="Disordered" evidence="8">
    <location>
        <begin position="716"/>
        <end position="852"/>
    </location>
</feature>
<feature type="compositionally biased region" description="Polar residues" evidence="8">
    <location>
        <begin position="248"/>
        <end position="257"/>
    </location>
</feature>
<evidence type="ECO:0000256" key="3">
    <source>
        <dbReference type="ARBA" id="ARBA00022454"/>
    </source>
</evidence>
<dbReference type="PROSITE" id="PS50280">
    <property type="entry name" value="SET"/>
    <property type="match status" value="1"/>
</dbReference>
<feature type="region of interest" description="Disordered" evidence="8">
    <location>
        <begin position="1"/>
        <end position="142"/>
    </location>
</feature>
<dbReference type="SMART" id="SM00317">
    <property type="entry name" value="SET"/>
    <property type="match status" value="1"/>
</dbReference>
<name>A0A6G1HN73_9PEZI</name>